<dbReference type="InterPro" id="IPR003593">
    <property type="entry name" value="AAA+_ATPase"/>
</dbReference>
<organism evidence="5 6">
    <name type="scientific">Maritimibacter dapengensis</name>
    <dbReference type="NCBI Taxonomy" id="2836868"/>
    <lineage>
        <taxon>Bacteria</taxon>
        <taxon>Pseudomonadati</taxon>
        <taxon>Pseudomonadota</taxon>
        <taxon>Alphaproteobacteria</taxon>
        <taxon>Rhodobacterales</taxon>
        <taxon>Roseobacteraceae</taxon>
        <taxon>Maritimibacter</taxon>
    </lineage>
</organism>
<dbReference type="InterPro" id="IPR003439">
    <property type="entry name" value="ABC_transporter-like_ATP-bd"/>
</dbReference>
<keyword evidence="6" id="KW-1185">Reference proteome</keyword>
<sequence>MSLAIHASGLVKRFAGMDHPALDHVDLDMTEGEMLAITGPSGSGKSTALYAMAGLITLDAGQVTLLGEAPKTRAAWADVRARRIGLVFQEDWLLPTLTACQNVELPMIGVETSPTKRKERAEAALASVGMAGHAGRAPAGLSGGERQRVALARALANRPDLILADEPTGELDRANSDRVIGLLKDLNRAGTSIVIVTHDPHVAEACSREVRITDGRLEAVR</sequence>
<keyword evidence="2" id="KW-0547">Nucleotide-binding</keyword>
<accession>A0ABS6SXF7</accession>
<evidence type="ECO:0000256" key="3">
    <source>
        <dbReference type="ARBA" id="ARBA00022840"/>
    </source>
</evidence>
<gene>
    <name evidence="5" type="ORF">KJP28_01845</name>
</gene>
<keyword evidence="3 5" id="KW-0067">ATP-binding</keyword>
<evidence type="ECO:0000313" key="5">
    <source>
        <dbReference type="EMBL" id="MBV7377649.1"/>
    </source>
</evidence>
<reference evidence="5 6" key="1">
    <citation type="submission" date="2021-05" db="EMBL/GenBank/DDBJ databases">
        <title>Culturable bacteria isolated from Daya Bay.</title>
        <authorList>
            <person name="Zheng W."/>
            <person name="Yu S."/>
            <person name="Huang Y."/>
        </authorList>
    </citation>
    <scope>NUCLEOTIDE SEQUENCE [LARGE SCALE GENOMIC DNA]</scope>
    <source>
        <strain evidence="5 6">DP4N28-5</strain>
    </source>
</reference>
<dbReference type="PROSITE" id="PS50893">
    <property type="entry name" value="ABC_TRANSPORTER_2"/>
    <property type="match status" value="1"/>
</dbReference>
<proteinExistence type="predicted"/>
<evidence type="ECO:0000256" key="1">
    <source>
        <dbReference type="ARBA" id="ARBA00022448"/>
    </source>
</evidence>
<keyword evidence="1" id="KW-0813">Transport</keyword>
<evidence type="ECO:0000259" key="4">
    <source>
        <dbReference type="PROSITE" id="PS50893"/>
    </source>
</evidence>
<dbReference type="InterPro" id="IPR015854">
    <property type="entry name" value="ABC_transpr_LolD-like"/>
</dbReference>
<protein>
    <submittedName>
        <fullName evidence="5">ABC transporter ATP-binding protein</fullName>
    </submittedName>
</protein>
<dbReference type="EMBL" id="JAHUZE010000001">
    <property type="protein sequence ID" value="MBV7377649.1"/>
    <property type="molecule type" value="Genomic_DNA"/>
</dbReference>
<comment type="caution">
    <text evidence="5">The sequence shown here is derived from an EMBL/GenBank/DDBJ whole genome shotgun (WGS) entry which is preliminary data.</text>
</comment>
<dbReference type="PANTHER" id="PTHR24220">
    <property type="entry name" value="IMPORT ATP-BINDING PROTEIN"/>
    <property type="match status" value="1"/>
</dbReference>
<dbReference type="Pfam" id="PF00005">
    <property type="entry name" value="ABC_tran"/>
    <property type="match status" value="1"/>
</dbReference>
<evidence type="ECO:0000313" key="6">
    <source>
        <dbReference type="Proteomes" id="UP000756530"/>
    </source>
</evidence>
<dbReference type="InterPro" id="IPR017911">
    <property type="entry name" value="MacB-like_ATP-bd"/>
</dbReference>
<dbReference type="InterPro" id="IPR017871">
    <property type="entry name" value="ABC_transporter-like_CS"/>
</dbReference>
<name>A0ABS6SXF7_9RHOB</name>
<evidence type="ECO:0000256" key="2">
    <source>
        <dbReference type="ARBA" id="ARBA00022741"/>
    </source>
</evidence>
<dbReference type="SMART" id="SM00382">
    <property type="entry name" value="AAA"/>
    <property type="match status" value="1"/>
</dbReference>
<dbReference type="Proteomes" id="UP000756530">
    <property type="component" value="Unassembled WGS sequence"/>
</dbReference>
<dbReference type="PROSITE" id="PS00211">
    <property type="entry name" value="ABC_TRANSPORTER_1"/>
    <property type="match status" value="1"/>
</dbReference>
<dbReference type="PANTHER" id="PTHR24220:SF86">
    <property type="entry name" value="ABC TRANSPORTER ABCH.1"/>
    <property type="match status" value="1"/>
</dbReference>
<dbReference type="CDD" id="cd03255">
    <property type="entry name" value="ABC_MJ0796_LolCDE_FtsE"/>
    <property type="match status" value="1"/>
</dbReference>
<dbReference type="RefSeq" id="WP_218390525.1">
    <property type="nucleotide sequence ID" value="NZ_JAHUZE010000001.1"/>
</dbReference>
<dbReference type="GO" id="GO:0005524">
    <property type="term" value="F:ATP binding"/>
    <property type="evidence" value="ECO:0007669"/>
    <property type="project" value="UniProtKB-KW"/>
</dbReference>
<feature type="domain" description="ABC transporter" evidence="4">
    <location>
        <begin position="5"/>
        <end position="220"/>
    </location>
</feature>